<organism evidence="1 2">
    <name type="scientific">Microscilla marina ATCC 23134</name>
    <dbReference type="NCBI Taxonomy" id="313606"/>
    <lineage>
        <taxon>Bacteria</taxon>
        <taxon>Pseudomonadati</taxon>
        <taxon>Bacteroidota</taxon>
        <taxon>Cytophagia</taxon>
        <taxon>Cytophagales</taxon>
        <taxon>Microscillaceae</taxon>
        <taxon>Microscilla</taxon>
    </lineage>
</organism>
<accession>A1ZY67</accession>
<dbReference type="EMBL" id="AAWS01000064">
    <property type="protein sequence ID" value="EAY24633.1"/>
    <property type="molecule type" value="Genomic_DNA"/>
</dbReference>
<sequence>MELCSFLFKYIVCVHTIAGLTKPFKYKKIKGVWSVLMSEKLPKTQ</sequence>
<gene>
    <name evidence="1" type="ORF">M23134_00585</name>
</gene>
<keyword evidence="2" id="KW-1185">Reference proteome</keyword>
<name>A1ZY67_MICM2</name>
<dbReference type="AlphaFoldDB" id="A1ZY67"/>
<reference evidence="1 2" key="1">
    <citation type="submission" date="2007-01" db="EMBL/GenBank/DDBJ databases">
        <authorList>
            <person name="Haygood M."/>
            <person name="Podell S."/>
            <person name="Anderson C."/>
            <person name="Hopkinson B."/>
            <person name="Roe K."/>
            <person name="Barbeau K."/>
            <person name="Gaasterland T."/>
            <person name="Ferriera S."/>
            <person name="Johnson J."/>
            <person name="Kravitz S."/>
            <person name="Beeson K."/>
            <person name="Sutton G."/>
            <person name="Rogers Y.-H."/>
            <person name="Friedman R."/>
            <person name="Frazier M."/>
            <person name="Venter J.C."/>
        </authorList>
    </citation>
    <scope>NUCLEOTIDE SEQUENCE [LARGE SCALE GENOMIC DNA]</scope>
    <source>
        <strain evidence="1 2">ATCC 23134</strain>
    </source>
</reference>
<evidence type="ECO:0000313" key="2">
    <source>
        <dbReference type="Proteomes" id="UP000004095"/>
    </source>
</evidence>
<dbReference type="Proteomes" id="UP000004095">
    <property type="component" value="Unassembled WGS sequence"/>
</dbReference>
<protein>
    <submittedName>
        <fullName evidence="1">Uncharacterized protein</fullName>
    </submittedName>
</protein>
<evidence type="ECO:0000313" key="1">
    <source>
        <dbReference type="EMBL" id="EAY24633.1"/>
    </source>
</evidence>
<comment type="caution">
    <text evidence="1">The sequence shown here is derived from an EMBL/GenBank/DDBJ whole genome shotgun (WGS) entry which is preliminary data.</text>
</comment>
<proteinExistence type="predicted"/>